<dbReference type="NCBIfam" id="TIGR00277">
    <property type="entry name" value="HDIG"/>
    <property type="match status" value="1"/>
</dbReference>
<dbReference type="InterPro" id="IPR006674">
    <property type="entry name" value="HD_domain"/>
</dbReference>
<dbReference type="SUPFAM" id="SSF109604">
    <property type="entry name" value="HD-domain/PDEase-like"/>
    <property type="match status" value="1"/>
</dbReference>
<dbReference type="AlphaFoldDB" id="A0A1F8F8M2"/>
<evidence type="ECO:0000313" key="2">
    <source>
        <dbReference type="EMBL" id="OGN08900.1"/>
    </source>
</evidence>
<dbReference type="Pfam" id="PF01966">
    <property type="entry name" value="HD"/>
    <property type="match status" value="1"/>
</dbReference>
<dbReference type="EMBL" id="MGJP01000050">
    <property type="protein sequence ID" value="OGN08900.1"/>
    <property type="molecule type" value="Genomic_DNA"/>
</dbReference>
<feature type="domain" description="HD/PDEase" evidence="1">
    <location>
        <begin position="65"/>
        <end position="204"/>
    </location>
</feature>
<evidence type="ECO:0000259" key="1">
    <source>
        <dbReference type="SMART" id="SM00471"/>
    </source>
</evidence>
<dbReference type="Gene3D" id="1.10.3210.10">
    <property type="entry name" value="Hypothetical protein af1432"/>
    <property type="match status" value="1"/>
</dbReference>
<dbReference type="SMART" id="SM00471">
    <property type="entry name" value="HDc"/>
    <property type="match status" value="1"/>
</dbReference>
<gene>
    <name evidence="2" type="ORF">A3J46_02465</name>
</gene>
<dbReference type="PANTHER" id="PTHR43155">
    <property type="entry name" value="CYCLIC DI-GMP PHOSPHODIESTERASE PA4108-RELATED"/>
    <property type="match status" value="1"/>
</dbReference>
<dbReference type="CDD" id="cd00077">
    <property type="entry name" value="HDc"/>
    <property type="match status" value="1"/>
</dbReference>
<dbReference type="InterPro" id="IPR006675">
    <property type="entry name" value="HDIG_dom"/>
</dbReference>
<protein>
    <recommendedName>
        <fullName evidence="1">HD/PDEase domain-containing protein</fullName>
    </recommendedName>
</protein>
<name>A0A1F8F8M2_9BACT</name>
<sequence length="527" mass="60168">MILTFDILTFIFYNLERNLGLINNGGKKVTLGEKVDIAFFELNVSAEDQETIKAFLAPLKHKNQTTHNQHEHCLRVGLLAMKIAHFMHLDQKALLFAGLMHDIGKCQIDLATLGKTEGWTPRDTEIMKEHVTDGYKILKGRFDFSADILIWHHRFQPNGYPNRIPKPLHKYSQGTRALIIEYGRILAVADVYDALHRVNDKFGEKKALSGVEIREKMFQFNPDVKILIEDLYTAGILSVDDTKTRSEKEHEQNPELYNQAWLSHRKDERTPRETGRLVMLAASLEPMSDKIGCTTRYSNISRHLKLEHFVIAGINIGNAFEELAKNVEAHDDTCGLPQPLIFCHALTAQKESLRNRIEGRINQGIIELLVPIVAAQHFYDPDVKLSIRPTLNNAVTIIQRTSRSDVNHLIEMKRFAFDLCGYTDREVPRHEDSRNVYEYYQADLIFSTNLTSISHNGEFVNGFPTILLAYNCLVDSQALTFNEQVEEAYAMCLKQHGRNVGKGFIADCIAAAIYLYLSQNPRIKLIF</sequence>
<proteinExistence type="predicted"/>
<organism evidence="2 3">
    <name type="scientific">Candidatus Yanofskybacteria bacterium RIFCSPHIGHO2_02_FULL_41_11</name>
    <dbReference type="NCBI Taxonomy" id="1802675"/>
    <lineage>
        <taxon>Bacteria</taxon>
        <taxon>Candidatus Yanofskyibacteriota</taxon>
    </lineage>
</organism>
<dbReference type="Proteomes" id="UP000177167">
    <property type="component" value="Unassembled WGS sequence"/>
</dbReference>
<comment type="caution">
    <text evidence="2">The sequence shown here is derived from an EMBL/GenBank/DDBJ whole genome shotgun (WGS) entry which is preliminary data.</text>
</comment>
<dbReference type="InterPro" id="IPR003607">
    <property type="entry name" value="HD/PDEase_dom"/>
</dbReference>
<accession>A0A1F8F8M2</accession>
<reference evidence="2 3" key="1">
    <citation type="journal article" date="2016" name="Nat. Commun.">
        <title>Thousands of microbial genomes shed light on interconnected biogeochemical processes in an aquifer system.</title>
        <authorList>
            <person name="Anantharaman K."/>
            <person name="Brown C.T."/>
            <person name="Hug L.A."/>
            <person name="Sharon I."/>
            <person name="Castelle C.J."/>
            <person name="Probst A.J."/>
            <person name="Thomas B.C."/>
            <person name="Singh A."/>
            <person name="Wilkins M.J."/>
            <person name="Karaoz U."/>
            <person name="Brodie E.L."/>
            <person name="Williams K.H."/>
            <person name="Hubbard S.S."/>
            <person name="Banfield J.F."/>
        </authorList>
    </citation>
    <scope>NUCLEOTIDE SEQUENCE [LARGE SCALE GENOMIC DNA]</scope>
</reference>
<evidence type="ECO:0000313" key="3">
    <source>
        <dbReference type="Proteomes" id="UP000177167"/>
    </source>
</evidence>
<dbReference type="PANTHER" id="PTHR43155:SF2">
    <property type="entry name" value="CYCLIC DI-GMP PHOSPHODIESTERASE PA4108"/>
    <property type="match status" value="1"/>
</dbReference>
<dbReference type="Gene3D" id="1.10.4200.10">
    <property type="entry name" value="Triphosphoribosyl-dephospho-CoA protein"/>
    <property type="match status" value="1"/>
</dbReference>